<protein>
    <submittedName>
        <fullName evidence="1">Uncharacterized protein</fullName>
    </submittedName>
</protein>
<sequence length="45" mass="4633">MSNGAATATAGCIAVPQATMAQLMQRIHSGAKIINVNTEAELANY</sequence>
<evidence type="ECO:0000313" key="1">
    <source>
        <dbReference type="EMBL" id="EUJ39562.1"/>
    </source>
</evidence>
<name>W7CR66_9LIST</name>
<dbReference type="AlphaFoldDB" id="W7CR66"/>
<dbReference type="EMBL" id="AODH01000026">
    <property type="protein sequence ID" value="EUJ39562.1"/>
    <property type="molecule type" value="Genomic_DNA"/>
</dbReference>
<evidence type="ECO:0000313" key="2">
    <source>
        <dbReference type="Proteomes" id="UP000019243"/>
    </source>
</evidence>
<dbReference type="Proteomes" id="UP000019243">
    <property type="component" value="Unassembled WGS sequence"/>
</dbReference>
<reference evidence="1 2" key="1">
    <citation type="submission" date="2012-12" db="EMBL/GenBank/DDBJ databases">
        <title>Novel taxa of Listeriaceae from agricultural environments in the United States.</title>
        <authorList>
            <person name="den Bakker H.C."/>
            <person name="Allred A."/>
            <person name="Warchocki S."/>
            <person name="Wright E.M."/>
            <person name="Burrell A."/>
            <person name="Nightingale K.K."/>
            <person name="Kephart D."/>
            <person name="Wiedmann M."/>
        </authorList>
    </citation>
    <scope>NUCLEOTIDE SEQUENCE [LARGE SCALE GENOMIC DNA]</scope>
    <source>
        <strain evidence="1 2">FSL F6-1037</strain>
    </source>
</reference>
<dbReference type="OrthoDB" id="186490at2"/>
<organism evidence="1 2">
    <name type="scientific">Brochothrix campestris FSL F6-1037</name>
    <dbReference type="NCBI Taxonomy" id="1265861"/>
    <lineage>
        <taxon>Bacteria</taxon>
        <taxon>Bacillati</taxon>
        <taxon>Bacillota</taxon>
        <taxon>Bacilli</taxon>
        <taxon>Bacillales</taxon>
        <taxon>Listeriaceae</taxon>
        <taxon>Brochothrix</taxon>
    </lineage>
</organism>
<comment type="caution">
    <text evidence="1">The sequence shown here is derived from an EMBL/GenBank/DDBJ whole genome shotgun (WGS) entry which is preliminary data.</text>
</comment>
<gene>
    <name evidence="1" type="ORF">BCAMP_07055</name>
</gene>
<dbReference type="STRING" id="1265861.BCAMP_07055"/>
<keyword evidence="2" id="KW-1185">Reference proteome</keyword>
<accession>W7CR66</accession>
<proteinExistence type="predicted"/>